<evidence type="ECO:0000313" key="2">
    <source>
        <dbReference type="Proteomes" id="UP000199119"/>
    </source>
</evidence>
<accession>A0A1I2H753</accession>
<organism evidence="1 2">
    <name type="scientific">Paracidovorax wautersii</name>
    <dbReference type="NCBI Taxonomy" id="1177982"/>
    <lineage>
        <taxon>Bacteria</taxon>
        <taxon>Pseudomonadati</taxon>
        <taxon>Pseudomonadota</taxon>
        <taxon>Betaproteobacteria</taxon>
        <taxon>Burkholderiales</taxon>
        <taxon>Comamonadaceae</taxon>
        <taxon>Paracidovorax</taxon>
    </lineage>
</organism>
<name>A0A1I2H753_9BURK</name>
<evidence type="ECO:0000313" key="1">
    <source>
        <dbReference type="EMBL" id="SFF24461.1"/>
    </source>
</evidence>
<dbReference type="STRING" id="1177982.SAMN04489711_11937"/>
<dbReference type="EMBL" id="FONX01000019">
    <property type="protein sequence ID" value="SFF24461.1"/>
    <property type="molecule type" value="Genomic_DNA"/>
</dbReference>
<dbReference type="Proteomes" id="UP000199119">
    <property type="component" value="Unassembled WGS sequence"/>
</dbReference>
<gene>
    <name evidence="1" type="ORF">SAMN04489711_11937</name>
</gene>
<keyword evidence="2" id="KW-1185">Reference proteome</keyword>
<protein>
    <submittedName>
        <fullName evidence="1">Uncharacterized protein</fullName>
    </submittedName>
</protein>
<reference evidence="2" key="1">
    <citation type="submission" date="2016-10" db="EMBL/GenBank/DDBJ databases">
        <authorList>
            <person name="Varghese N."/>
            <person name="Submissions S."/>
        </authorList>
    </citation>
    <scope>NUCLEOTIDE SEQUENCE [LARGE SCALE GENOMIC DNA]</scope>
    <source>
        <strain evidence="2">DSM 27981</strain>
    </source>
</reference>
<sequence>MPSCKYEWEHFASTGYTWPSAQQCGGTVWAPIPSIDWDRYCAGRIVPYPRDAAWCVSPTHQPVICQHSSVEMSLCLCANYGQRARLANLLAHPHLDWDDIHPGARADGHLYLRDREGLLSVLERSALARTYVMNLRPNHFDPELMEWAHAKCAVLLARDAAWAAVDEMDEGVAPGDVCELDCELQWEGSS</sequence>
<proteinExistence type="predicted"/>
<dbReference type="AlphaFoldDB" id="A0A1I2H753"/>